<evidence type="ECO:0000256" key="1">
    <source>
        <dbReference type="SAM" id="Phobius"/>
    </source>
</evidence>
<proteinExistence type="predicted"/>
<name>A0A0N0MAF8_9HYPH</name>
<dbReference type="OrthoDB" id="8457268at2"/>
<dbReference type="EMBL" id="LGSZ01000048">
    <property type="protein sequence ID" value="KPH79611.1"/>
    <property type="molecule type" value="Genomic_DNA"/>
</dbReference>
<keyword evidence="1" id="KW-0812">Transmembrane</keyword>
<dbReference type="AlphaFoldDB" id="A0A0N0MAF8"/>
<dbReference type="PATRIC" id="fig|1526658.3.peg.190"/>
<keyword evidence="3" id="KW-1185">Reference proteome</keyword>
<feature type="transmembrane region" description="Helical" evidence="1">
    <location>
        <begin position="597"/>
        <end position="619"/>
    </location>
</feature>
<reference evidence="2 3" key="1">
    <citation type="submission" date="2015-07" db="EMBL/GenBank/DDBJ databases">
        <title>Whole genome sequencing of Bosea vaviloviae isolated from cave pool.</title>
        <authorList>
            <person name="Tan N.E.H."/>
            <person name="Lee Y.P."/>
            <person name="Gan H.M."/>
            <person name="Barton H."/>
            <person name="Savka M.A."/>
        </authorList>
    </citation>
    <scope>NUCLEOTIDE SEQUENCE [LARGE SCALE GENOMIC DNA]</scope>
    <source>
        <strain evidence="2 3">SD260</strain>
    </source>
</reference>
<keyword evidence="1" id="KW-0472">Membrane</keyword>
<organism evidence="2 3">
    <name type="scientific">Bosea vaviloviae</name>
    <dbReference type="NCBI Taxonomy" id="1526658"/>
    <lineage>
        <taxon>Bacteria</taxon>
        <taxon>Pseudomonadati</taxon>
        <taxon>Pseudomonadota</taxon>
        <taxon>Alphaproteobacteria</taxon>
        <taxon>Hyphomicrobiales</taxon>
        <taxon>Boseaceae</taxon>
        <taxon>Bosea</taxon>
    </lineage>
</organism>
<evidence type="ECO:0000313" key="2">
    <source>
        <dbReference type="EMBL" id="KPH79611.1"/>
    </source>
</evidence>
<keyword evidence="1" id="KW-1133">Transmembrane helix</keyword>
<dbReference type="RefSeq" id="WP_054210279.1">
    <property type="nucleotide sequence ID" value="NZ_LGSZ01000048.1"/>
</dbReference>
<accession>A0A0N0MAF8</accession>
<protein>
    <submittedName>
        <fullName evidence="2">Uncharacterized protein</fullName>
    </submittedName>
</protein>
<evidence type="ECO:0000313" key="3">
    <source>
        <dbReference type="Proteomes" id="UP000037822"/>
    </source>
</evidence>
<dbReference type="Proteomes" id="UP000037822">
    <property type="component" value="Unassembled WGS sequence"/>
</dbReference>
<sequence length="656" mass="73998">MTDKIKIKFLTAIWGARYIEEFARVSLPSYLAPGNLPSMAAQTELEVLILTTSDSRAKFDEMPIFAKLAQLCTVRYMMIDDLITSGVYGVTLTLAYARGIQESGEAQTETTFVFMNSDFVLADGSLQGLVDKLREGHRCVMAPSLRARAEVTLPLLTDAVDPQTDTLVMAPRDMVRMTFDNLHPTVIAKTATQNFVTCSTHNQIYWQVDRNTLLARYHLIFMLAIKPEVPMPAVNSYCDYGFVPELVPSGEFTVMDDSDKFYMLELQPSWQEKQFVHCGRSTPEKIASELSVWTTREHRRFAEVDILFRTGDLPANLPAAREKMGAFAAEVHKRMTPPVTHVDHFYWVMGLQAWHSLREMTNPFHTPDPGELNQAIEIDDRPGVLPVVRPPVRLRTRFKSWAMRNYVGLIAKVRVLAGSKPHVARWHHSWLDCRLVLTWLRQIGDHRQARNLLVAGADSWLGMSLAREGRFDVVYGVQQFLDAYRELDAEGRAQVSGSYDNILLHTTRSDVRGTAAALEVLREYLAHSGNIAVYIEHVNGEVDPSNFSIELAQYSEEVLPPSWIGYDVSARFVGGAAKRNLRLMERRLFRHLTPSSIWRLPLLGLAVGLWPVVASMTAINNFRHREIGDTCPEFCSSALIALRENGDMPTGGQTSR</sequence>
<comment type="caution">
    <text evidence="2">The sequence shown here is derived from an EMBL/GenBank/DDBJ whole genome shotgun (WGS) entry which is preliminary data.</text>
</comment>
<gene>
    <name evidence="2" type="ORF">AE618_17205</name>
</gene>